<sequence length="277" mass="27895">MVAVSKGYLVPAADFAGTVHSVFATACNLTVDGRLLTVHDAAAPHTPTSVRVVSWRPRARAGGPARCAGGILTFGEHALDLRALPVWTPPPPPPPAATVPPAITAAREVARIRERHVEARGIPAVPGLAARAESLLEALTGRPRDVPRAVAGLVGLGPGLTPSGDDLLVGALAVLSRAAPGSAFAGSAFPALAYGVRRHAHRTTDVGAHYLRLAAAGHFGEPLVNLVDALVTGAARAAVPALTQAALRVGASSGADGVAGVLLGLRALGSSPDRKAA</sequence>
<dbReference type="OrthoDB" id="4871333at2"/>
<reference evidence="1 2" key="1">
    <citation type="submission" date="2018-09" db="EMBL/GenBank/DDBJ databases">
        <title>YIM 75507 draft genome.</title>
        <authorList>
            <person name="Tang S."/>
            <person name="Feng Y."/>
        </authorList>
    </citation>
    <scope>NUCLEOTIDE SEQUENCE [LARGE SCALE GENOMIC DNA]</scope>
    <source>
        <strain evidence="1 2">YIM 75507</strain>
    </source>
</reference>
<dbReference type="AlphaFoldDB" id="A0A3A4BA89"/>
<dbReference type="InterPro" id="IPR021530">
    <property type="entry name" value="AllH-like"/>
</dbReference>
<dbReference type="EMBL" id="QZEY01000001">
    <property type="protein sequence ID" value="RJL35493.1"/>
    <property type="molecule type" value="Genomic_DNA"/>
</dbReference>
<evidence type="ECO:0000313" key="1">
    <source>
        <dbReference type="EMBL" id="RJL35493.1"/>
    </source>
</evidence>
<dbReference type="PROSITE" id="PS51257">
    <property type="entry name" value="PROKAR_LIPOPROTEIN"/>
    <property type="match status" value="1"/>
</dbReference>
<protein>
    <submittedName>
        <fullName evidence="1">DUF2877 domain-containing protein</fullName>
    </submittedName>
</protein>
<proteinExistence type="predicted"/>
<dbReference type="Proteomes" id="UP000265768">
    <property type="component" value="Unassembled WGS sequence"/>
</dbReference>
<dbReference type="RefSeq" id="WP_119924465.1">
    <property type="nucleotide sequence ID" value="NZ_QZEY01000001.1"/>
</dbReference>
<keyword evidence="2" id="KW-1185">Reference proteome</keyword>
<comment type="caution">
    <text evidence="1">The sequence shown here is derived from an EMBL/GenBank/DDBJ whole genome shotgun (WGS) entry which is preliminary data.</text>
</comment>
<dbReference type="Pfam" id="PF11392">
    <property type="entry name" value="AllH"/>
    <property type="match status" value="1"/>
</dbReference>
<gene>
    <name evidence="1" type="ORF">D5H75_01420</name>
</gene>
<name>A0A3A4BA89_9ACTN</name>
<accession>A0A3A4BA89</accession>
<organism evidence="1 2">
    <name type="scientific">Bailinhaonella thermotolerans</name>
    <dbReference type="NCBI Taxonomy" id="1070861"/>
    <lineage>
        <taxon>Bacteria</taxon>
        <taxon>Bacillati</taxon>
        <taxon>Actinomycetota</taxon>
        <taxon>Actinomycetes</taxon>
        <taxon>Streptosporangiales</taxon>
        <taxon>Streptosporangiaceae</taxon>
        <taxon>Bailinhaonella</taxon>
    </lineage>
</organism>
<evidence type="ECO:0000313" key="2">
    <source>
        <dbReference type="Proteomes" id="UP000265768"/>
    </source>
</evidence>